<dbReference type="Proteomes" id="UP001497516">
    <property type="component" value="Chromosome 3"/>
</dbReference>
<dbReference type="AlphaFoldDB" id="A0AAV2DXY8"/>
<reference evidence="2 3" key="1">
    <citation type="submission" date="2024-04" db="EMBL/GenBank/DDBJ databases">
        <authorList>
            <person name="Fracassetti M."/>
        </authorList>
    </citation>
    <scope>NUCLEOTIDE SEQUENCE [LARGE SCALE GENOMIC DNA]</scope>
</reference>
<proteinExistence type="predicted"/>
<evidence type="ECO:0000313" key="2">
    <source>
        <dbReference type="EMBL" id="CAL1378205.1"/>
    </source>
</evidence>
<keyword evidence="1" id="KW-0812">Transmembrane</keyword>
<keyword evidence="3" id="KW-1185">Reference proteome</keyword>
<evidence type="ECO:0000256" key="1">
    <source>
        <dbReference type="SAM" id="Phobius"/>
    </source>
</evidence>
<accession>A0AAV2DXY8</accession>
<feature type="transmembrane region" description="Helical" evidence="1">
    <location>
        <begin position="25"/>
        <end position="47"/>
    </location>
</feature>
<keyword evidence="1" id="KW-0472">Membrane</keyword>
<dbReference type="EMBL" id="OZ034816">
    <property type="protein sequence ID" value="CAL1378205.1"/>
    <property type="molecule type" value="Genomic_DNA"/>
</dbReference>
<name>A0AAV2DXY8_9ROSI</name>
<protein>
    <submittedName>
        <fullName evidence="2">Uncharacterized protein</fullName>
    </submittedName>
</protein>
<gene>
    <name evidence="2" type="ORF">LTRI10_LOCUS19804</name>
</gene>
<organism evidence="2 3">
    <name type="scientific">Linum trigynum</name>
    <dbReference type="NCBI Taxonomy" id="586398"/>
    <lineage>
        <taxon>Eukaryota</taxon>
        <taxon>Viridiplantae</taxon>
        <taxon>Streptophyta</taxon>
        <taxon>Embryophyta</taxon>
        <taxon>Tracheophyta</taxon>
        <taxon>Spermatophyta</taxon>
        <taxon>Magnoliopsida</taxon>
        <taxon>eudicotyledons</taxon>
        <taxon>Gunneridae</taxon>
        <taxon>Pentapetalae</taxon>
        <taxon>rosids</taxon>
        <taxon>fabids</taxon>
        <taxon>Malpighiales</taxon>
        <taxon>Linaceae</taxon>
        <taxon>Linum</taxon>
    </lineage>
</organism>
<sequence>MVCLRIFQVGSCGNRSSPSSVAKDVVVTALVMMAILICFRILCYSIYRLLKASQDRPAAASSIPAADLRSVVIN</sequence>
<evidence type="ECO:0000313" key="3">
    <source>
        <dbReference type="Proteomes" id="UP001497516"/>
    </source>
</evidence>
<keyword evidence="1" id="KW-1133">Transmembrane helix</keyword>